<accession>A0ABU1D5V1</accession>
<name>A0ABU1D5V1_9BURK</name>
<evidence type="ECO:0000313" key="2">
    <source>
        <dbReference type="Proteomes" id="UP001232156"/>
    </source>
</evidence>
<protein>
    <submittedName>
        <fullName evidence="1">DUF2863 family protein</fullName>
    </submittedName>
</protein>
<gene>
    <name evidence="1" type="ORF">Q8947_07365</name>
</gene>
<keyword evidence="2" id="KW-1185">Reference proteome</keyword>
<reference evidence="1 2" key="1">
    <citation type="submission" date="2023-08" db="EMBL/GenBank/DDBJ databases">
        <title>Alcaligenaceae gen. nov., a novel taxon isolated from the sludge of Yixing Pesticide Factory.</title>
        <authorList>
            <person name="Ruan L."/>
        </authorList>
    </citation>
    <scope>NUCLEOTIDE SEQUENCE [LARGE SCALE GENOMIC DNA]</scope>
    <source>
        <strain evidence="1 2">LG-2</strain>
    </source>
</reference>
<sequence>MSDSPAIRLTRDAKRLITLGQALARSGSRLEDIFWEDELARLIAKILGGKKSRTLEDVLDFLVHDDIGVYEILVEQAETCSESVRLTHQGIEYDVLLVCAPIVAWTRYRLPQGRLTPAQHEALRAALAEIIAAEGAQIAMLPHLVSFDEMPQTFQETRVWTQRLGALAIGASSESCPTRDPADNEGMLADARFAIAAIAVPAGQPVFRWQDPDSAALELRKKAEEAWAAQITQLLGTLFTGCQTQALLPDAYYTTNREADRRIRPMALRAAVTWLQTAADLPGPELRAAIVACGNAGVEEFRIGFSPRMSNDVIYGCVWPVLSKEEAVIDGVESNHIDVPESIAALLKELGVAEIRRLPGIQPPEYCEDCGAPFFPNALGEMMHPELPDETDLEPVHFH</sequence>
<organism evidence="1 2">
    <name type="scientific">Yanghanlia caeni</name>
    <dbReference type="NCBI Taxonomy" id="3064283"/>
    <lineage>
        <taxon>Bacteria</taxon>
        <taxon>Pseudomonadati</taxon>
        <taxon>Pseudomonadota</taxon>
        <taxon>Betaproteobacteria</taxon>
        <taxon>Burkholderiales</taxon>
        <taxon>Alcaligenaceae</taxon>
        <taxon>Yanghanlia</taxon>
    </lineage>
</organism>
<dbReference type="InterPro" id="IPR021292">
    <property type="entry name" value="DUF2863"/>
</dbReference>
<dbReference type="EMBL" id="JAUZQE010000013">
    <property type="protein sequence ID" value="MDR4125803.1"/>
    <property type="molecule type" value="Genomic_DNA"/>
</dbReference>
<evidence type="ECO:0000313" key="1">
    <source>
        <dbReference type="EMBL" id="MDR4125803.1"/>
    </source>
</evidence>
<dbReference type="Pfam" id="PF11062">
    <property type="entry name" value="DUF2863"/>
    <property type="match status" value="1"/>
</dbReference>
<proteinExistence type="predicted"/>
<dbReference type="Proteomes" id="UP001232156">
    <property type="component" value="Unassembled WGS sequence"/>
</dbReference>
<comment type="caution">
    <text evidence="1">The sequence shown here is derived from an EMBL/GenBank/DDBJ whole genome shotgun (WGS) entry which is preliminary data.</text>
</comment>
<dbReference type="RefSeq" id="WP_347286909.1">
    <property type="nucleotide sequence ID" value="NZ_JAUZQE010000013.1"/>
</dbReference>